<comment type="caution">
    <text evidence="1">The sequence shown here is derived from an EMBL/GenBank/DDBJ whole genome shotgun (WGS) entry which is preliminary data.</text>
</comment>
<gene>
    <name evidence="1" type="ORF">HMPREF9381_0318</name>
</gene>
<evidence type="ECO:0000313" key="2">
    <source>
        <dbReference type="Proteomes" id="UP000003332"/>
    </source>
</evidence>
<evidence type="ECO:0000313" key="1">
    <source>
        <dbReference type="EMBL" id="EGD30046.1"/>
    </source>
</evidence>
<protein>
    <submittedName>
        <fullName evidence="1">Uncharacterized protein</fullName>
    </submittedName>
</protein>
<dbReference type="AlphaFoldDB" id="F0HZH8"/>
<dbReference type="HOGENOM" id="CLU_3012532_0_0_9"/>
<dbReference type="PATRIC" id="fig|888809.3.peg.311"/>
<organism evidence="1 2">
    <name type="scientific">Streptococcus sanguinis SK72</name>
    <dbReference type="NCBI Taxonomy" id="888809"/>
    <lineage>
        <taxon>Bacteria</taxon>
        <taxon>Bacillati</taxon>
        <taxon>Bacillota</taxon>
        <taxon>Bacilli</taxon>
        <taxon>Lactobacillales</taxon>
        <taxon>Streptococcaceae</taxon>
        <taxon>Streptococcus</taxon>
    </lineage>
</organism>
<reference evidence="1 2" key="1">
    <citation type="submission" date="2011-02" db="EMBL/GenBank/DDBJ databases">
        <authorList>
            <person name="Muzny D."/>
            <person name="Qin X."/>
            <person name="Deng J."/>
            <person name="Jiang H."/>
            <person name="Liu Y."/>
            <person name="Qu J."/>
            <person name="Song X.-Z."/>
            <person name="Zhang L."/>
            <person name="Thornton R."/>
            <person name="Coyle M."/>
            <person name="Francisco L."/>
            <person name="Jackson L."/>
            <person name="Javaid M."/>
            <person name="Korchina V."/>
            <person name="Kovar C."/>
            <person name="Mata R."/>
            <person name="Mathew T."/>
            <person name="Ngo R."/>
            <person name="Nguyen L."/>
            <person name="Nguyen N."/>
            <person name="Okwuonu G."/>
            <person name="Ongeri F."/>
            <person name="Pham C."/>
            <person name="Simmons D."/>
            <person name="Wilczek-Boney K."/>
            <person name="Hale W."/>
            <person name="Jakkamsetti A."/>
            <person name="Pham P."/>
            <person name="Ruth R."/>
            <person name="San Lucas F."/>
            <person name="Warren J."/>
            <person name="Zhang J."/>
            <person name="Zhao Z."/>
            <person name="Zhou C."/>
            <person name="Zhu D."/>
            <person name="Lee S."/>
            <person name="Bess C."/>
            <person name="Blankenburg K."/>
            <person name="Forbes L."/>
            <person name="Fu Q."/>
            <person name="Gubbala S."/>
            <person name="Hirani K."/>
            <person name="Jayaseelan J.C."/>
            <person name="Lara F."/>
            <person name="Munidasa M."/>
            <person name="Palculict T."/>
            <person name="Patil S."/>
            <person name="Pu L.-L."/>
            <person name="Saada N."/>
            <person name="Tang L."/>
            <person name="Weissenberger G."/>
            <person name="Zhu Y."/>
            <person name="Hemphill L."/>
            <person name="Shang Y."/>
            <person name="Youmans B."/>
            <person name="Ayvaz T."/>
            <person name="Ross M."/>
            <person name="Santibanez J."/>
            <person name="Aqrawi P."/>
            <person name="Gross S."/>
            <person name="Joshi V."/>
            <person name="Fowler G."/>
            <person name="Nazareth L."/>
            <person name="Reid J."/>
            <person name="Worley K."/>
            <person name="Petrosino J."/>
            <person name="Highlander S."/>
            <person name="Gibbs R."/>
        </authorList>
    </citation>
    <scope>NUCLEOTIDE SEQUENCE [LARGE SCALE GENOMIC DNA]</scope>
    <source>
        <strain evidence="1 2">SK72</strain>
    </source>
</reference>
<dbReference type="Proteomes" id="UP000003332">
    <property type="component" value="Unassembled WGS sequence"/>
</dbReference>
<dbReference type="EMBL" id="AEXV01000005">
    <property type="protein sequence ID" value="EGD30046.1"/>
    <property type="molecule type" value="Genomic_DNA"/>
</dbReference>
<name>F0HZH8_STRSA</name>
<proteinExistence type="predicted"/>
<sequence>MEERCQEKSFHENYFFNKKKSEENFFTLPFKLTNSLKIDWSRIKILKKKRGIEPLQ</sequence>
<accession>F0HZH8</accession>